<sequence>YVEKRRAEGKTDREIRRCIKRYLARRVFKIFHVSAVAEEVTIAA</sequence>
<dbReference type="Proteomes" id="UP001595884">
    <property type="component" value="Unassembled WGS sequence"/>
</dbReference>
<comment type="caution">
    <text evidence="1">The sequence shown here is derived from an EMBL/GenBank/DDBJ whole genome shotgun (WGS) entry which is preliminary data.</text>
</comment>
<gene>
    <name evidence="1" type="ORF">ACFO7V_10315</name>
</gene>
<accession>A0ABV9MMU4</accession>
<evidence type="ECO:0000313" key="2">
    <source>
        <dbReference type="Proteomes" id="UP001595884"/>
    </source>
</evidence>
<name>A0ABV9MMU4_9MICC</name>
<protein>
    <submittedName>
        <fullName evidence="1">IS110 family transposase</fullName>
    </submittedName>
</protein>
<dbReference type="EMBL" id="JBHSHE010000043">
    <property type="protein sequence ID" value="MFC4716531.1"/>
    <property type="molecule type" value="Genomic_DNA"/>
</dbReference>
<evidence type="ECO:0000313" key="1">
    <source>
        <dbReference type="EMBL" id="MFC4716531.1"/>
    </source>
</evidence>
<feature type="non-terminal residue" evidence="1">
    <location>
        <position position="1"/>
    </location>
</feature>
<organism evidence="1 2">
    <name type="scientific">Glutamicibacter bergerei</name>
    <dbReference type="NCBI Taxonomy" id="256702"/>
    <lineage>
        <taxon>Bacteria</taxon>
        <taxon>Bacillati</taxon>
        <taxon>Actinomycetota</taxon>
        <taxon>Actinomycetes</taxon>
        <taxon>Micrococcales</taxon>
        <taxon>Micrococcaceae</taxon>
        <taxon>Glutamicibacter</taxon>
    </lineage>
</organism>
<reference evidence="2" key="1">
    <citation type="journal article" date="2019" name="Int. J. Syst. Evol. Microbiol.">
        <title>The Global Catalogue of Microorganisms (GCM) 10K type strain sequencing project: providing services to taxonomists for standard genome sequencing and annotation.</title>
        <authorList>
            <consortium name="The Broad Institute Genomics Platform"/>
            <consortium name="The Broad Institute Genome Sequencing Center for Infectious Disease"/>
            <person name="Wu L."/>
            <person name="Ma J."/>
        </authorList>
    </citation>
    <scope>NUCLEOTIDE SEQUENCE [LARGE SCALE GENOMIC DNA]</scope>
    <source>
        <strain evidence="2">CGMCC 1.12849</strain>
    </source>
</reference>
<proteinExistence type="predicted"/>
<keyword evidence="2" id="KW-1185">Reference proteome</keyword>